<proteinExistence type="predicted"/>
<evidence type="ECO:0000313" key="1">
    <source>
        <dbReference type="EMBL" id="KAF2895609.1"/>
    </source>
</evidence>
<dbReference type="Proteomes" id="UP000801492">
    <property type="component" value="Unassembled WGS sequence"/>
</dbReference>
<comment type="caution">
    <text evidence="1">The sequence shown here is derived from an EMBL/GenBank/DDBJ whole genome shotgun (WGS) entry which is preliminary data.</text>
</comment>
<evidence type="ECO:0000313" key="2">
    <source>
        <dbReference type="Proteomes" id="UP000801492"/>
    </source>
</evidence>
<dbReference type="OrthoDB" id="6782199at2759"/>
<organism evidence="1 2">
    <name type="scientific">Ignelater luminosus</name>
    <name type="common">Cucubano</name>
    <name type="synonym">Pyrophorus luminosus</name>
    <dbReference type="NCBI Taxonomy" id="2038154"/>
    <lineage>
        <taxon>Eukaryota</taxon>
        <taxon>Metazoa</taxon>
        <taxon>Ecdysozoa</taxon>
        <taxon>Arthropoda</taxon>
        <taxon>Hexapoda</taxon>
        <taxon>Insecta</taxon>
        <taxon>Pterygota</taxon>
        <taxon>Neoptera</taxon>
        <taxon>Endopterygota</taxon>
        <taxon>Coleoptera</taxon>
        <taxon>Polyphaga</taxon>
        <taxon>Elateriformia</taxon>
        <taxon>Elateroidea</taxon>
        <taxon>Elateridae</taxon>
        <taxon>Agrypninae</taxon>
        <taxon>Pyrophorini</taxon>
        <taxon>Ignelater</taxon>
    </lineage>
</organism>
<dbReference type="AlphaFoldDB" id="A0A8K0D064"/>
<reference evidence="1" key="1">
    <citation type="submission" date="2019-08" db="EMBL/GenBank/DDBJ databases">
        <title>The genome of the North American firefly Photinus pyralis.</title>
        <authorList>
            <consortium name="Photinus pyralis genome working group"/>
            <person name="Fallon T.R."/>
            <person name="Sander Lower S.E."/>
            <person name="Weng J.-K."/>
        </authorList>
    </citation>
    <scope>NUCLEOTIDE SEQUENCE</scope>
    <source>
        <strain evidence="1">TRF0915ILg1</strain>
        <tissue evidence="1">Whole body</tissue>
    </source>
</reference>
<accession>A0A8K0D064</accession>
<protein>
    <submittedName>
        <fullName evidence="1">Uncharacterized protein</fullName>
    </submittedName>
</protein>
<sequence length="74" mass="8464">MEKIWNIHGGVALGKSRVLKSIKKDKECPIKRIQNEEGQALTESKDIMMKWKEHFRDLLEEQDAKGGGVEAEAR</sequence>
<gene>
    <name evidence="1" type="ORF">ILUMI_10565</name>
</gene>
<dbReference type="EMBL" id="VTPC01005760">
    <property type="protein sequence ID" value="KAF2895609.1"/>
    <property type="molecule type" value="Genomic_DNA"/>
</dbReference>
<keyword evidence="2" id="KW-1185">Reference proteome</keyword>
<name>A0A8K0D064_IGNLU</name>